<evidence type="ECO:0000313" key="1">
    <source>
        <dbReference type="EMBL" id="MEU3783424.1"/>
    </source>
</evidence>
<sequence>MDKVLVIGCAGSGKTRVARELGRHLNAPVTHLDALYYDADWNPLPMDDFAEAQRDVTSQPRWVIDGNYNSTLDLRLAACDAVVFLDLPATACLRGIFMRQVCHGSGQRATLGVYNRLTVDVVRYILSYRRRMRPRVLAKITRHEAHIEVVRLTNRRAVRRWLTRLTGTPLP</sequence>
<gene>
    <name evidence="1" type="ORF">AB0E89_23230</name>
</gene>
<comment type="caution">
    <text evidence="1">The sequence shown here is derived from an EMBL/GenBank/DDBJ whole genome shotgun (WGS) entry which is preliminary data.</text>
</comment>
<organism evidence="1 2">
    <name type="scientific">Streptomyces sp. 900129855</name>
    <dbReference type="NCBI Taxonomy" id="3155129"/>
    <lineage>
        <taxon>Bacteria</taxon>
        <taxon>Bacillati</taxon>
        <taxon>Actinomycetota</taxon>
        <taxon>Actinomycetes</taxon>
        <taxon>Kitasatosporales</taxon>
        <taxon>Streptomycetaceae</taxon>
        <taxon>Streptomyces</taxon>
    </lineage>
</organism>
<dbReference type="InterPro" id="IPR052922">
    <property type="entry name" value="Cytidylate_Kinase-2"/>
</dbReference>
<dbReference type="EMBL" id="JBEZVE010000012">
    <property type="protein sequence ID" value="MEU3783424.1"/>
    <property type="molecule type" value="Genomic_DNA"/>
</dbReference>
<dbReference type="PANTHER" id="PTHR37816:SF3">
    <property type="entry name" value="MODULATES DNA TOPOLOGY"/>
    <property type="match status" value="1"/>
</dbReference>
<dbReference type="SUPFAM" id="SSF52540">
    <property type="entry name" value="P-loop containing nucleoside triphosphate hydrolases"/>
    <property type="match status" value="1"/>
</dbReference>
<dbReference type="RefSeq" id="WP_361704617.1">
    <property type="nucleotide sequence ID" value="NZ_JBEZVE010000012.1"/>
</dbReference>
<accession>A0ABV2ZLI4</accession>
<dbReference type="PANTHER" id="PTHR37816">
    <property type="entry name" value="YALI0E33011P"/>
    <property type="match status" value="1"/>
</dbReference>
<name>A0ABV2ZLI4_9ACTN</name>
<keyword evidence="2" id="KW-1185">Reference proteome</keyword>
<dbReference type="Gene3D" id="3.40.50.300">
    <property type="entry name" value="P-loop containing nucleotide triphosphate hydrolases"/>
    <property type="match status" value="1"/>
</dbReference>
<protein>
    <submittedName>
        <fullName evidence="1">Topology modulation protein</fullName>
    </submittedName>
</protein>
<reference evidence="1 2" key="1">
    <citation type="submission" date="2024-06" db="EMBL/GenBank/DDBJ databases">
        <title>The Natural Products Discovery Center: Release of the First 8490 Sequenced Strains for Exploring Actinobacteria Biosynthetic Diversity.</title>
        <authorList>
            <person name="Kalkreuter E."/>
            <person name="Kautsar S.A."/>
            <person name="Yang D."/>
            <person name="Bader C.D."/>
            <person name="Teijaro C.N."/>
            <person name="Fluegel L."/>
            <person name="Davis C.M."/>
            <person name="Simpson J.R."/>
            <person name="Lauterbach L."/>
            <person name="Steele A.D."/>
            <person name="Gui C."/>
            <person name="Meng S."/>
            <person name="Li G."/>
            <person name="Viehrig K."/>
            <person name="Ye F."/>
            <person name="Su P."/>
            <person name="Kiefer A.F."/>
            <person name="Nichols A."/>
            <person name="Cepeda A.J."/>
            <person name="Yan W."/>
            <person name="Fan B."/>
            <person name="Jiang Y."/>
            <person name="Adhikari A."/>
            <person name="Zheng C.-J."/>
            <person name="Schuster L."/>
            <person name="Cowan T.M."/>
            <person name="Smanski M.J."/>
            <person name="Chevrette M.G."/>
            <person name="De Carvalho L.P.S."/>
            <person name="Shen B."/>
        </authorList>
    </citation>
    <scope>NUCLEOTIDE SEQUENCE [LARGE SCALE GENOMIC DNA]</scope>
    <source>
        <strain evidence="1 2">NPDC033843</strain>
    </source>
</reference>
<dbReference type="Proteomes" id="UP001550739">
    <property type="component" value="Unassembled WGS sequence"/>
</dbReference>
<dbReference type="InterPro" id="IPR027417">
    <property type="entry name" value="P-loop_NTPase"/>
</dbReference>
<proteinExistence type="predicted"/>
<evidence type="ECO:0000313" key="2">
    <source>
        <dbReference type="Proteomes" id="UP001550739"/>
    </source>
</evidence>